<dbReference type="Gene3D" id="3.40.50.150">
    <property type="entry name" value="Vaccinia Virus protein VP39"/>
    <property type="match status" value="1"/>
</dbReference>
<feature type="transmembrane region" description="Helical" evidence="2">
    <location>
        <begin position="349"/>
        <end position="373"/>
    </location>
</feature>
<feature type="transmembrane region" description="Helical" evidence="2">
    <location>
        <begin position="69"/>
        <end position="90"/>
    </location>
</feature>
<evidence type="ECO:0000313" key="3">
    <source>
        <dbReference type="EMBL" id="QOZ70956.1"/>
    </source>
</evidence>
<dbReference type="RefSeq" id="WP_092216123.1">
    <property type="nucleotide sequence ID" value="NZ_CP030050.1"/>
</dbReference>
<dbReference type="SUPFAM" id="SSF53335">
    <property type="entry name" value="S-adenosyl-L-methionine-dependent methyltransferases"/>
    <property type="match status" value="1"/>
</dbReference>
<protein>
    <submittedName>
        <fullName evidence="3">Spermidine synthase</fullName>
    </submittedName>
</protein>
<gene>
    <name evidence="3" type="ORF">WN72_35095</name>
</gene>
<dbReference type="CDD" id="cd02440">
    <property type="entry name" value="AdoMet_MTases"/>
    <property type="match status" value="1"/>
</dbReference>
<keyword evidence="2" id="KW-0812">Transmembrane</keyword>
<evidence type="ECO:0000256" key="2">
    <source>
        <dbReference type="SAM" id="Phobius"/>
    </source>
</evidence>
<feature type="transmembrane region" description="Helical" evidence="2">
    <location>
        <begin position="180"/>
        <end position="205"/>
    </location>
</feature>
<feature type="transmembrane region" description="Helical" evidence="2">
    <location>
        <begin position="434"/>
        <end position="451"/>
    </location>
</feature>
<organism evidence="3 4">
    <name type="scientific">Bradyrhizobium arachidis</name>
    <dbReference type="NCBI Taxonomy" id="858423"/>
    <lineage>
        <taxon>Bacteria</taxon>
        <taxon>Pseudomonadati</taxon>
        <taxon>Pseudomonadota</taxon>
        <taxon>Alphaproteobacteria</taxon>
        <taxon>Hyphomicrobiales</taxon>
        <taxon>Nitrobacteraceae</taxon>
        <taxon>Bradyrhizobium</taxon>
    </lineage>
</organism>
<feature type="transmembrane region" description="Helical" evidence="2">
    <location>
        <begin position="253"/>
        <end position="276"/>
    </location>
</feature>
<dbReference type="GO" id="GO:0006596">
    <property type="term" value="P:polyamine biosynthetic process"/>
    <property type="evidence" value="ECO:0007669"/>
    <property type="project" value="UniProtKB-KW"/>
</dbReference>
<feature type="transmembrane region" description="Helical" evidence="2">
    <location>
        <begin position="211"/>
        <end position="232"/>
    </location>
</feature>
<sequence>MQSEPDSIAIASAGRFAGAVQSETAPARARQAASRARALVPIVTASGFAGLGYEIVWTRQLSLVLGTEMMAVLGVIAGFFGGLALGAFALDRPIRRATSPWRVYAMLEAVIAVWGLISVWLLPAAGRALAPLLGTEPSPALLWAGSLALPTLVLLPATMAMGGTLAALERLMRDARGEARVTAGVYGANTAGALAGTLVSTFLLIPALGFSGTLLCLAAVNALCALGALALGSPAAKADAEERRPERIRDVRLTITLFATGLLGITFEVLVVRLAAQVMEDTVYTFAGLLAAYLLGTAAGSLLWQRSGRGAGDGNLRGLLAATALACIATAALAPYAGRLVETVSSADIFGELAVAIALFLVPATAMGALFGLLAQRVSDQRGSVGAAVGINSLGACIAPLLAAQFLIPALGAWTALLAVAIGYLLLLPPGRSALLWSAVPAIAALILWLNPAPSLTRVPPGGALLAVREGPMATASVVDDAAGVRYLEINGHFRMGGTSSTRSDYRQAMLPLLLHEAPHHALFLGIGTGATMVGGAQMPGVSVRAVELSREVVDLLPWFVNPPPASAPLVTVADARRYVAADTGQHDVIIADLFHPALDGSGALYTVEHFAAVKRRLAPGGIFCQWLPLYQLDMPSLRAIVRGFLEIYPDGAAWLNHYSVRTPMLALIGTRDGGHLDTDALAARLRDPAIAPVVRPLGFEAPIDILGQYVAGPQALSAFAGEGPRNTDDYPFVTFDARRNVRALTAAPWSLLLAVTKEIRPDPNELLARGAERDALGTRLNAYWAARNRFLEAGASLPGDPRGAALIDAAAPGLIDALRLSAEFDPAYGPLMGMAKSLLGSDRAAAARLLRRINEAAPSRREARDLLLREFGLRNE</sequence>
<keyword evidence="1" id="KW-0620">Polyamine biosynthesis</keyword>
<name>A0AAE7NTB7_9BRAD</name>
<dbReference type="AlphaFoldDB" id="A0AAE7NTB7"/>
<keyword evidence="2" id="KW-1133">Transmembrane helix</keyword>
<feature type="transmembrane region" description="Helical" evidence="2">
    <location>
        <begin position="102"/>
        <end position="122"/>
    </location>
</feature>
<dbReference type="EMBL" id="CP030050">
    <property type="protein sequence ID" value="QOZ70956.1"/>
    <property type="molecule type" value="Genomic_DNA"/>
</dbReference>
<feature type="transmembrane region" description="Helical" evidence="2">
    <location>
        <begin position="38"/>
        <end position="57"/>
    </location>
</feature>
<dbReference type="Proteomes" id="UP000594015">
    <property type="component" value="Chromosome"/>
</dbReference>
<dbReference type="PANTHER" id="PTHR43317">
    <property type="entry name" value="THERMOSPERMINE SYNTHASE ACAULIS5"/>
    <property type="match status" value="1"/>
</dbReference>
<dbReference type="PANTHER" id="PTHR43317:SF3">
    <property type="entry name" value="BLR2883 PROTEIN"/>
    <property type="match status" value="1"/>
</dbReference>
<feature type="transmembrane region" description="Helical" evidence="2">
    <location>
        <begin position="385"/>
        <end position="402"/>
    </location>
</feature>
<feature type="transmembrane region" description="Helical" evidence="2">
    <location>
        <begin position="282"/>
        <end position="304"/>
    </location>
</feature>
<evidence type="ECO:0000313" key="4">
    <source>
        <dbReference type="Proteomes" id="UP000594015"/>
    </source>
</evidence>
<dbReference type="KEGG" id="barh:WN72_35095"/>
<feature type="transmembrane region" description="Helical" evidence="2">
    <location>
        <begin position="316"/>
        <end position="337"/>
    </location>
</feature>
<feature type="transmembrane region" description="Helical" evidence="2">
    <location>
        <begin position="408"/>
        <end position="427"/>
    </location>
</feature>
<dbReference type="InterPro" id="IPR029063">
    <property type="entry name" value="SAM-dependent_MTases_sf"/>
</dbReference>
<proteinExistence type="predicted"/>
<keyword evidence="2" id="KW-0472">Membrane</keyword>
<accession>A0AAE7NTB7</accession>
<reference evidence="3 4" key="1">
    <citation type="submission" date="2018-06" db="EMBL/GenBank/DDBJ databases">
        <title>Comparative genomics of Bradyrhizobium nodulating Arachidis hypogaea.</title>
        <authorList>
            <person name="Li Y."/>
        </authorList>
    </citation>
    <scope>NUCLEOTIDE SEQUENCE [LARGE SCALE GENOMIC DNA]</scope>
    <source>
        <strain evidence="3 4">CCBAU 051107</strain>
    </source>
</reference>
<evidence type="ECO:0000256" key="1">
    <source>
        <dbReference type="ARBA" id="ARBA00023115"/>
    </source>
</evidence>
<feature type="transmembrane region" description="Helical" evidence="2">
    <location>
        <begin position="142"/>
        <end position="168"/>
    </location>
</feature>